<gene>
    <name evidence="2" type="ORF">LTR09_009867</name>
</gene>
<feature type="compositionally biased region" description="Polar residues" evidence="1">
    <location>
        <begin position="38"/>
        <end position="62"/>
    </location>
</feature>
<organism evidence="2 3">
    <name type="scientific">Extremus antarcticus</name>
    <dbReference type="NCBI Taxonomy" id="702011"/>
    <lineage>
        <taxon>Eukaryota</taxon>
        <taxon>Fungi</taxon>
        <taxon>Dikarya</taxon>
        <taxon>Ascomycota</taxon>
        <taxon>Pezizomycotina</taxon>
        <taxon>Dothideomycetes</taxon>
        <taxon>Dothideomycetidae</taxon>
        <taxon>Mycosphaerellales</taxon>
        <taxon>Extremaceae</taxon>
        <taxon>Extremus</taxon>
    </lineage>
</organism>
<proteinExistence type="predicted"/>
<name>A0AAJ0G5W9_9PEZI</name>
<dbReference type="AlphaFoldDB" id="A0AAJ0G5W9"/>
<keyword evidence="3" id="KW-1185">Reference proteome</keyword>
<accession>A0AAJ0G5W9</accession>
<comment type="caution">
    <text evidence="2">The sequence shown here is derived from an EMBL/GenBank/DDBJ whole genome shotgun (WGS) entry which is preliminary data.</text>
</comment>
<dbReference type="EMBL" id="JAWDJX010000045">
    <property type="protein sequence ID" value="KAK3048755.1"/>
    <property type="molecule type" value="Genomic_DNA"/>
</dbReference>
<evidence type="ECO:0000256" key="1">
    <source>
        <dbReference type="SAM" id="MobiDB-lite"/>
    </source>
</evidence>
<evidence type="ECO:0000313" key="2">
    <source>
        <dbReference type="EMBL" id="KAK3048755.1"/>
    </source>
</evidence>
<reference evidence="2" key="1">
    <citation type="submission" date="2023-04" db="EMBL/GenBank/DDBJ databases">
        <title>Black Yeasts Isolated from many extreme environments.</title>
        <authorList>
            <person name="Coleine C."/>
            <person name="Stajich J.E."/>
            <person name="Selbmann L."/>
        </authorList>
    </citation>
    <scope>NUCLEOTIDE SEQUENCE</scope>
    <source>
        <strain evidence="2">CCFEE 5312</strain>
    </source>
</reference>
<protein>
    <submittedName>
        <fullName evidence="2">Uncharacterized protein</fullName>
    </submittedName>
</protein>
<feature type="region of interest" description="Disordered" evidence="1">
    <location>
        <begin position="38"/>
        <end position="117"/>
    </location>
</feature>
<sequence>MSSSNSRGVQHFEAGVKAGAHTSNFDLYNIELTSISRSTKATRSYDQAKKSATNSPSISTASKGCGSPRKKHDSQPAAITESKRRGIAGGETAKDSFLEAMEMSSGPDDGVVRTWSR</sequence>
<evidence type="ECO:0000313" key="3">
    <source>
        <dbReference type="Proteomes" id="UP001271007"/>
    </source>
</evidence>
<dbReference type="Proteomes" id="UP001271007">
    <property type="component" value="Unassembled WGS sequence"/>
</dbReference>